<dbReference type="STRING" id="988801.SAMN05216522_101145"/>
<dbReference type="OrthoDB" id="9797095at2"/>
<dbReference type="Pfam" id="PF01541">
    <property type="entry name" value="GIY-YIG"/>
    <property type="match status" value="1"/>
</dbReference>
<proteinExistence type="inferred from homology"/>
<dbReference type="Gene3D" id="3.40.1440.10">
    <property type="entry name" value="GIY-YIG endonuclease"/>
    <property type="match status" value="1"/>
</dbReference>
<evidence type="ECO:0000313" key="4">
    <source>
        <dbReference type="Proteomes" id="UP000242515"/>
    </source>
</evidence>
<dbReference type="RefSeq" id="WP_092671289.1">
    <property type="nucleotide sequence ID" value="NZ_FOGC01000001.1"/>
</dbReference>
<dbReference type="SUPFAM" id="SSF82771">
    <property type="entry name" value="GIY-YIG endonuclease"/>
    <property type="match status" value="1"/>
</dbReference>
<gene>
    <name evidence="3" type="ORF">SAMN05216522_101145</name>
</gene>
<dbReference type="CDD" id="cd10456">
    <property type="entry name" value="GIY-YIG_UPF0213"/>
    <property type="match status" value="1"/>
</dbReference>
<dbReference type="EMBL" id="FOGC01000001">
    <property type="protein sequence ID" value="SEQ08556.1"/>
    <property type="molecule type" value="Genomic_DNA"/>
</dbReference>
<evidence type="ECO:0000313" key="3">
    <source>
        <dbReference type="EMBL" id="SEQ08556.1"/>
    </source>
</evidence>
<feature type="domain" description="GIY-YIG" evidence="2">
    <location>
        <begin position="12"/>
        <end position="87"/>
    </location>
</feature>
<dbReference type="PANTHER" id="PTHR34477">
    <property type="entry name" value="UPF0213 PROTEIN YHBQ"/>
    <property type="match status" value="1"/>
</dbReference>
<dbReference type="InterPro" id="IPR035901">
    <property type="entry name" value="GIY-YIG_endonuc_sf"/>
</dbReference>
<keyword evidence="3" id="KW-0255">Endonuclease</keyword>
<dbReference type="InterPro" id="IPR050190">
    <property type="entry name" value="UPF0213_domain"/>
</dbReference>
<dbReference type="AlphaFoldDB" id="A0A1H9D507"/>
<dbReference type="Proteomes" id="UP000242515">
    <property type="component" value="Unassembled WGS sequence"/>
</dbReference>
<name>A0A1H9D507_9GAMM</name>
<keyword evidence="3" id="KW-0378">Hydrolase</keyword>
<evidence type="ECO:0000259" key="2">
    <source>
        <dbReference type="PROSITE" id="PS50164"/>
    </source>
</evidence>
<sequence length="106" mass="11948">MHQDRAVEQADCQWYLYLIQTASGVLYTGITTDVPRRLAEHSCGRGAKALRGRGPLTVVFQSPAGDRASALRVEYRVKQLSRLKKLAIVKQQPSSINDWLIQSDRH</sequence>
<dbReference type="PROSITE" id="PS50164">
    <property type="entry name" value="GIY_YIG"/>
    <property type="match status" value="1"/>
</dbReference>
<dbReference type="InterPro" id="IPR000305">
    <property type="entry name" value="GIY-YIG_endonuc"/>
</dbReference>
<accession>A0A1H9D507</accession>
<keyword evidence="3" id="KW-0540">Nuclease</keyword>
<dbReference type="GO" id="GO:0004519">
    <property type="term" value="F:endonuclease activity"/>
    <property type="evidence" value="ECO:0007669"/>
    <property type="project" value="UniProtKB-KW"/>
</dbReference>
<comment type="similarity">
    <text evidence="1">Belongs to the UPF0213 family.</text>
</comment>
<evidence type="ECO:0000256" key="1">
    <source>
        <dbReference type="ARBA" id="ARBA00007435"/>
    </source>
</evidence>
<dbReference type="PANTHER" id="PTHR34477:SF1">
    <property type="entry name" value="UPF0213 PROTEIN YHBQ"/>
    <property type="match status" value="1"/>
</dbReference>
<organism evidence="3 4">
    <name type="scientific">Rosenbergiella nectarea</name>
    <dbReference type="NCBI Taxonomy" id="988801"/>
    <lineage>
        <taxon>Bacteria</taxon>
        <taxon>Pseudomonadati</taxon>
        <taxon>Pseudomonadota</taxon>
        <taxon>Gammaproteobacteria</taxon>
        <taxon>Enterobacterales</taxon>
        <taxon>Erwiniaceae</taxon>
        <taxon>Rosenbergiella</taxon>
    </lineage>
</organism>
<reference evidence="4" key="1">
    <citation type="submission" date="2016-10" db="EMBL/GenBank/DDBJ databases">
        <authorList>
            <person name="Varghese N."/>
            <person name="Submissions S."/>
        </authorList>
    </citation>
    <scope>NUCLEOTIDE SEQUENCE [LARGE SCALE GENOMIC DNA]</scope>
    <source>
        <strain evidence="4">8N4</strain>
    </source>
</reference>
<keyword evidence="4" id="KW-1185">Reference proteome</keyword>
<protein>
    <submittedName>
        <fullName evidence="3">Putative endonuclease</fullName>
    </submittedName>
</protein>